<feature type="binding site" evidence="15">
    <location>
        <begin position="27"/>
        <end position="34"/>
    </location>
    <ligand>
        <name>ATP</name>
        <dbReference type="ChEBI" id="CHEBI:30616"/>
    </ligand>
</feature>
<evidence type="ECO:0000256" key="12">
    <source>
        <dbReference type="ARBA" id="ARBA00034617"/>
    </source>
</evidence>
<dbReference type="PANTHER" id="PTHR11070">
    <property type="entry name" value="UVRD / RECB / PCRA DNA HELICASE FAMILY MEMBER"/>
    <property type="match status" value="1"/>
</dbReference>
<proteinExistence type="inferred from homology"/>
<dbReference type="InterPro" id="IPR027417">
    <property type="entry name" value="P-loop_NTPase"/>
</dbReference>
<evidence type="ECO:0000256" key="3">
    <source>
        <dbReference type="ARBA" id="ARBA00022741"/>
    </source>
</evidence>
<name>A0A0F9ZTN9_9BACT</name>
<evidence type="ECO:0000256" key="13">
    <source>
        <dbReference type="ARBA" id="ARBA00034808"/>
    </source>
</evidence>
<dbReference type="PANTHER" id="PTHR11070:SF2">
    <property type="entry name" value="ATP-DEPENDENT DNA HELICASE SRS2"/>
    <property type="match status" value="1"/>
</dbReference>
<keyword evidence="2" id="KW-0540">Nuclease</keyword>
<evidence type="ECO:0000256" key="11">
    <source>
        <dbReference type="ARBA" id="ARBA00023235"/>
    </source>
</evidence>
<reference evidence="18 19" key="1">
    <citation type="journal article" date="2015" name="Nature">
        <title>rRNA introns, odd ribosomes, and small enigmatic genomes across a large radiation of phyla.</title>
        <authorList>
            <person name="Brown C.T."/>
            <person name="Hug L.A."/>
            <person name="Thomas B.C."/>
            <person name="Sharon I."/>
            <person name="Castelle C.J."/>
            <person name="Singh A."/>
            <person name="Wilkins M.J."/>
            <person name="Williams K.H."/>
            <person name="Banfield J.F."/>
        </authorList>
    </citation>
    <scope>NUCLEOTIDE SEQUENCE [LARGE SCALE GENOMIC DNA]</scope>
</reference>
<feature type="domain" description="UvrD-like helicase C-terminal" evidence="17">
    <location>
        <begin position="301"/>
        <end position="581"/>
    </location>
</feature>
<dbReference type="GO" id="GO:0000725">
    <property type="term" value="P:recombinational repair"/>
    <property type="evidence" value="ECO:0007669"/>
    <property type="project" value="TreeGrafter"/>
</dbReference>
<dbReference type="InterPro" id="IPR011604">
    <property type="entry name" value="PDDEXK-like_dom_sf"/>
</dbReference>
<gene>
    <name evidence="18" type="ORF">UR38_C0003G0024</name>
</gene>
<keyword evidence="7" id="KW-0269">Exonuclease</keyword>
<dbReference type="GO" id="GO:0004527">
    <property type="term" value="F:exonuclease activity"/>
    <property type="evidence" value="ECO:0007669"/>
    <property type="project" value="UniProtKB-KW"/>
</dbReference>
<comment type="caution">
    <text evidence="18">The sequence shown here is derived from an EMBL/GenBank/DDBJ whole genome shotgun (WGS) entry which is preliminary data.</text>
</comment>
<evidence type="ECO:0000259" key="17">
    <source>
        <dbReference type="PROSITE" id="PS51217"/>
    </source>
</evidence>
<evidence type="ECO:0000313" key="19">
    <source>
        <dbReference type="Proteomes" id="UP000033995"/>
    </source>
</evidence>
<dbReference type="AlphaFoldDB" id="A0A0F9ZTN9"/>
<dbReference type="Pfam" id="PF13361">
    <property type="entry name" value="UvrD_C"/>
    <property type="match status" value="1"/>
</dbReference>
<keyword evidence="10" id="KW-0234">DNA repair</keyword>
<evidence type="ECO:0000256" key="14">
    <source>
        <dbReference type="ARBA" id="ARBA00048988"/>
    </source>
</evidence>
<feature type="domain" description="UvrD-like helicase ATP-binding" evidence="16">
    <location>
        <begin position="6"/>
        <end position="300"/>
    </location>
</feature>
<accession>A0A0F9ZTN9</accession>
<dbReference type="Pfam" id="PF12705">
    <property type="entry name" value="PDDEXK_1"/>
    <property type="match status" value="1"/>
</dbReference>
<keyword evidence="8 15" id="KW-0067">ATP-binding</keyword>
<evidence type="ECO:0000256" key="5">
    <source>
        <dbReference type="ARBA" id="ARBA00022801"/>
    </source>
</evidence>
<keyword evidence="9" id="KW-0238">DNA-binding</keyword>
<dbReference type="InterPro" id="IPR038726">
    <property type="entry name" value="PDDEXK_AddAB-type"/>
</dbReference>
<keyword evidence="4" id="KW-0227">DNA damage</keyword>
<evidence type="ECO:0000259" key="16">
    <source>
        <dbReference type="PROSITE" id="PS51198"/>
    </source>
</evidence>
<evidence type="ECO:0000256" key="4">
    <source>
        <dbReference type="ARBA" id="ARBA00022763"/>
    </source>
</evidence>
<evidence type="ECO:0000256" key="10">
    <source>
        <dbReference type="ARBA" id="ARBA00023204"/>
    </source>
</evidence>
<evidence type="ECO:0000256" key="7">
    <source>
        <dbReference type="ARBA" id="ARBA00022839"/>
    </source>
</evidence>
<evidence type="ECO:0000256" key="6">
    <source>
        <dbReference type="ARBA" id="ARBA00022806"/>
    </source>
</evidence>
<dbReference type="GO" id="GO:0003677">
    <property type="term" value="F:DNA binding"/>
    <property type="evidence" value="ECO:0007669"/>
    <property type="project" value="UniProtKB-KW"/>
</dbReference>
<evidence type="ECO:0000256" key="8">
    <source>
        <dbReference type="ARBA" id="ARBA00022840"/>
    </source>
</evidence>
<dbReference type="GO" id="GO:0016887">
    <property type="term" value="F:ATP hydrolysis activity"/>
    <property type="evidence" value="ECO:0007669"/>
    <property type="project" value="RHEA"/>
</dbReference>
<dbReference type="GO" id="GO:0005524">
    <property type="term" value="F:ATP binding"/>
    <property type="evidence" value="ECO:0007669"/>
    <property type="project" value="UniProtKB-UniRule"/>
</dbReference>
<keyword evidence="6 15" id="KW-0347">Helicase</keyword>
<dbReference type="SUPFAM" id="SSF52540">
    <property type="entry name" value="P-loop containing nucleoside triphosphate hydrolases"/>
    <property type="match status" value="1"/>
</dbReference>
<dbReference type="CDD" id="cd17932">
    <property type="entry name" value="DEXQc_UvrD"/>
    <property type="match status" value="1"/>
</dbReference>
<dbReference type="Proteomes" id="UP000033995">
    <property type="component" value="Unassembled WGS sequence"/>
</dbReference>
<dbReference type="PROSITE" id="PS51198">
    <property type="entry name" value="UVRD_HELICASE_ATP_BIND"/>
    <property type="match status" value="1"/>
</dbReference>
<comment type="similarity">
    <text evidence="1">Belongs to the helicase family. UvrD subfamily.</text>
</comment>
<keyword evidence="11" id="KW-0413">Isomerase</keyword>
<dbReference type="InterPro" id="IPR014017">
    <property type="entry name" value="DNA_helicase_UvrD-like_C"/>
</dbReference>
<dbReference type="InterPro" id="IPR014016">
    <property type="entry name" value="UvrD-like_ATP-bd"/>
</dbReference>
<dbReference type="PROSITE" id="PS51217">
    <property type="entry name" value="UVRD_HELICASE_CTER"/>
    <property type="match status" value="1"/>
</dbReference>
<dbReference type="Gene3D" id="1.10.10.160">
    <property type="match status" value="1"/>
</dbReference>
<comment type="catalytic activity">
    <reaction evidence="12">
        <text>Couples ATP hydrolysis with the unwinding of duplex DNA by translocating in the 3'-5' direction.</text>
        <dbReference type="EC" id="5.6.2.4"/>
    </reaction>
</comment>
<dbReference type="Gene3D" id="3.40.50.300">
    <property type="entry name" value="P-loop containing nucleotide triphosphate hydrolases"/>
    <property type="match status" value="2"/>
</dbReference>
<dbReference type="Gene3D" id="1.10.486.10">
    <property type="entry name" value="PCRA, domain 4"/>
    <property type="match status" value="1"/>
</dbReference>
<keyword evidence="5 15" id="KW-0378">Hydrolase</keyword>
<comment type="catalytic activity">
    <reaction evidence="14">
        <text>ATP + H2O = ADP + phosphate + H(+)</text>
        <dbReference type="Rhea" id="RHEA:13065"/>
        <dbReference type="ChEBI" id="CHEBI:15377"/>
        <dbReference type="ChEBI" id="CHEBI:15378"/>
        <dbReference type="ChEBI" id="CHEBI:30616"/>
        <dbReference type="ChEBI" id="CHEBI:43474"/>
        <dbReference type="ChEBI" id="CHEBI:456216"/>
        <dbReference type="EC" id="5.6.2.4"/>
    </reaction>
</comment>
<evidence type="ECO:0000313" key="18">
    <source>
        <dbReference type="EMBL" id="KKP47619.1"/>
    </source>
</evidence>
<dbReference type="InterPro" id="IPR013986">
    <property type="entry name" value="DExx_box_DNA_helicase_dom_sf"/>
</dbReference>
<organism evidence="18 19">
    <name type="scientific">Candidatus Woesebacteria bacterium GW2011_GWA2_33_28</name>
    <dbReference type="NCBI Taxonomy" id="1618561"/>
    <lineage>
        <taxon>Bacteria</taxon>
        <taxon>Candidatus Woeseibacteriota</taxon>
    </lineage>
</organism>
<evidence type="ECO:0000256" key="15">
    <source>
        <dbReference type="PROSITE-ProRule" id="PRU00560"/>
    </source>
</evidence>
<dbReference type="GO" id="GO:0043138">
    <property type="term" value="F:3'-5' DNA helicase activity"/>
    <property type="evidence" value="ECO:0007669"/>
    <property type="project" value="UniProtKB-EC"/>
</dbReference>
<dbReference type="Gene3D" id="3.90.320.10">
    <property type="match status" value="1"/>
</dbReference>
<evidence type="ECO:0000256" key="1">
    <source>
        <dbReference type="ARBA" id="ARBA00009922"/>
    </source>
</evidence>
<dbReference type="EMBL" id="LBOZ01000003">
    <property type="protein sequence ID" value="KKP47619.1"/>
    <property type="molecule type" value="Genomic_DNA"/>
</dbReference>
<evidence type="ECO:0000256" key="2">
    <source>
        <dbReference type="ARBA" id="ARBA00022722"/>
    </source>
</evidence>
<dbReference type="Pfam" id="PF00580">
    <property type="entry name" value="UvrD-helicase"/>
    <property type="match status" value="1"/>
</dbReference>
<dbReference type="EC" id="5.6.2.4" evidence="13"/>
<dbReference type="InterPro" id="IPR000212">
    <property type="entry name" value="DNA_helicase_UvrD/REP"/>
</dbReference>
<sequence>MKDTPKKLNKEQLRAVKHGKGPLLIIAGAGTGKTTVITERIKYLITKGRALPEEILALTFTEKAAAEMEERVDMAMPLGYGEMWISTFHAFCDRVLRDNAIHIGLPPNFKLMTTAENIDLIKKNLFNFNLDYFRPLGNPNKFIEGMLQHFSRLQDEVITAEEYLKYSKNYTNEEILEITKIKELVNAYKAYEDLKIKESKFDFGDLITKTLKLFKKRPNILKIYQEKFKYILVDEFQDTNYGQNELINLLARKYKNISVVGDDNQSIYKFRGAAISNIIQFKKTYPKAKIISLNQNYRSTQTILDSAYRLIKHNDPDTLEYQLGISKKLMAVNSKQLTGIKLIHTKTGQEEAEEATEEVIKLVTHNSTLYHYSDIAILVRANNHADVFIREFERQGIPHQFLGLSKLFEKEEIIDLISYLKVLYNPEDSASLYRLLSSEVLNISSMELVKLNSLAKRKSLSLFEVLAEIKNEKIVNLLKVIDKHLKSINKLSAGQILYDYINEVGIYQKILDNSEDVKAKNIAKFFEKIKSFEESAKNASVFALVDYIDLLTEVGESPSVTDVDWQENNAINILTVHSSKGLEFPVVFLVNLVSERFPSRERREQIPIPDYLIKETLPSGDFHLQEERRLFYVGMTRAKERLYFTASDYYNDGKRQKKISPFVTEALGEITNNQIPIIKQFQITNLQNSKHKSPITSHQPLKINYLSVSQIETFKSCPMHYKLKYIYKLPTPPSASISFGVSIHNTLKDYFGTKKDILGIYKNNFITEGYINKKHKQEFYKKGEIYLLGFLKNSYDPKIKTVSLEQKFTILIDKTLKIGGVIDRVDDLEKGLYEVIDYKTGANIPTQKEVDKDMQLSFYCLAVSNLYKVKPEDIKLSLYYLDTQEKITTTRTAKQLETLKKEILEIKKEIEESDFKCNNSFFCQGKCEYSMFCRNEK</sequence>
<evidence type="ECO:0000256" key="9">
    <source>
        <dbReference type="ARBA" id="ARBA00023125"/>
    </source>
</evidence>
<keyword evidence="3 15" id="KW-0547">Nucleotide-binding</keyword>
<dbReference type="PATRIC" id="fig|1618561.3.peg.408"/>
<protein>
    <recommendedName>
        <fullName evidence="13">DNA 3'-5' helicase</fullName>
        <ecNumber evidence="13">5.6.2.4</ecNumber>
    </recommendedName>
</protein>